<evidence type="ECO:0000256" key="8">
    <source>
        <dbReference type="SAM" id="MobiDB-lite"/>
    </source>
</evidence>
<dbReference type="HOGENOM" id="CLU_019940_4_1_1"/>
<keyword evidence="5" id="KW-1133">Transmembrane helix</keyword>
<evidence type="ECO:0000313" key="9">
    <source>
        <dbReference type="EMBL" id="KIV97388.1"/>
    </source>
</evidence>
<evidence type="ECO:0008006" key="11">
    <source>
        <dbReference type="Google" id="ProtNLM"/>
    </source>
</evidence>
<feature type="region of interest" description="Disordered" evidence="8">
    <location>
        <begin position="416"/>
        <end position="441"/>
    </location>
</feature>
<dbReference type="PANTHER" id="PTHR47844">
    <property type="entry name" value="SYNTHASE CPS1, PUTATIVE (AFU_ORTHOLOGUE AFUA_7G02500)-RELATED"/>
    <property type="match status" value="1"/>
</dbReference>
<dbReference type="SUPFAM" id="SSF53448">
    <property type="entry name" value="Nucleotide-diphospho-sugar transferases"/>
    <property type="match status" value="1"/>
</dbReference>
<dbReference type="AlphaFoldDB" id="A0A0D2AEP4"/>
<dbReference type="InterPro" id="IPR052427">
    <property type="entry name" value="Glycosyltrans_GT2/GT47"/>
</dbReference>
<evidence type="ECO:0000256" key="1">
    <source>
        <dbReference type="ARBA" id="ARBA00004370"/>
    </source>
</evidence>
<evidence type="ECO:0000256" key="4">
    <source>
        <dbReference type="ARBA" id="ARBA00022692"/>
    </source>
</evidence>
<keyword evidence="10" id="KW-1185">Reference proteome</keyword>
<dbReference type="GO" id="GO:0016757">
    <property type="term" value="F:glycosyltransferase activity"/>
    <property type="evidence" value="ECO:0007669"/>
    <property type="project" value="UniProtKB-KW"/>
</dbReference>
<sequence length="468" mass="54562">MAVSWWPSFEPSTWFRMFIVYFLWRYVRLVVNLWAFWTFKPIPIPDNPTLFPKDVTVILPTLDGEGDELERTIASILANEPKEIILVTIDENLPKAKRTMSRMPAARYGRIRCMSVKQANKRRQMARAIPEVTTKIIVFADDDVTWPIETLKWILAPFEDDKYGGVVTCQRLRRAENPTFTQRIYGFLGALYLERRNFDCAATTHLDGGVPCLSGRTCAYRTSILQDVQFTNGFTNERWWFGQYQLNADDDNFLTRWMVSHGHSTYIQYHPKCEVQTTLEDNPKFLLQCLRWARSNWRSNMTSLWTERYIWYRQPWSTYAVHLTTPAPPALVGDALLWLFLYQGVTEWPTDDANKIMYAFALWMTFSKFIKLVPHFARYPVDGFLWPVSVLFGWFHGGIKYYAVVTLSETTWGSRANADASDSGRMIKQKKSPGAHMPTNEKLNEKHLLHDDTKFYAYDLKRSQALPA</sequence>
<protein>
    <recommendedName>
        <fullName evidence="11">Glycosyltransferase 2-like domain-containing protein</fullName>
    </recommendedName>
</protein>
<dbReference type="CDD" id="cd06434">
    <property type="entry name" value="GT2_HAS"/>
    <property type="match status" value="1"/>
</dbReference>
<dbReference type="GO" id="GO:0016020">
    <property type="term" value="C:membrane"/>
    <property type="evidence" value="ECO:0007669"/>
    <property type="project" value="UniProtKB-SubCell"/>
</dbReference>
<dbReference type="Gene3D" id="3.90.550.10">
    <property type="entry name" value="Spore Coat Polysaccharide Biosynthesis Protein SpsA, Chain A"/>
    <property type="match status" value="1"/>
</dbReference>
<comment type="subcellular location">
    <subcellularLocation>
        <location evidence="1">Membrane</location>
    </subcellularLocation>
</comment>
<evidence type="ECO:0000256" key="6">
    <source>
        <dbReference type="ARBA" id="ARBA00023136"/>
    </source>
</evidence>
<dbReference type="OMA" id="HEKHIWY"/>
<evidence type="ECO:0000256" key="5">
    <source>
        <dbReference type="ARBA" id="ARBA00022989"/>
    </source>
</evidence>
<dbReference type="VEuPathDB" id="FungiDB:PV10_01144"/>
<reference evidence="9 10" key="1">
    <citation type="submission" date="2015-01" db="EMBL/GenBank/DDBJ databases">
        <title>The Genome Sequence of Exophiala mesophila CBS40295.</title>
        <authorList>
            <consortium name="The Broad Institute Genomics Platform"/>
            <person name="Cuomo C."/>
            <person name="de Hoog S."/>
            <person name="Gorbushina A."/>
            <person name="Stielow B."/>
            <person name="Teixiera M."/>
            <person name="Abouelleil A."/>
            <person name="Chapman S.B."/>
            <person name="Priest M."/>
            <person name="Young S.K."/>
            <person name="Wortman J."/>
            <person name="Nusbaum C."/>
            <person name="Birren B."/>
        </authorList>
    </citation>
    <scope>NUCLEOTIDE SEQUENCE [LARGE SCALE GENOMIC DNA]</scope>
    <source>
        <strain evidence="9 10">CBS 40295</strain>
    </source>
</reference>
<evidence type="ECO:0000256" key="3">
    <source>
        <dbReference type="ARBA" id="ARBA00022679"/>
    </source>
</evidence>
<evidence type="ECO:0000256" key="2">
    <source>
        <dbReference type="ARBA" id="ARBA00022676"/>
    </source>
</evidence>
<dbReference type="InterPro" id="IPR029044">
    <property type="entry name" value="Nucleotide-diphossugar_trans"/>
</dbReference>
<keyword evidence="6" id="KW-0472">Membrane</keyword>
<keyword evidence="4" id="KW-0812">Transmembrane</keyword>
<organism evidence="9 10">
    <name type="scientific">Exophiala mesophila</name>
    <name type="common">Black yeast-like fungus</name>
    <dbReference type="NCBI Taxonomy" id="212818"/>
    <lineage>
        <taxon>Eukaryota</taxon>
        <taxon>Fungi</taxon>
        <taxon>Dikarya</taxon>
        <taxon>Ascomycota</taxon>
        <taxon>Pezizomycotina</taxon>
        <taxon>Eurotiomycetes</taxon>
        <taxon>Chaetothyriomycetidae</taxon>
        <taxon>Chaetothyriales</taxon>
        <taxon>Herpotrichiellaceae</taxon>
        <taxon>Exophiala</taxon>
    </lineage>
</organism>
<dbReference type="GeneID" id="27318989"/>
<gene>
    <name evidence="9" type="ORF">PV10_01144</name>
</gene>
<evidence type="ECO:0000313" key="10">
    <source>
        <dbReference type="Proteomes" id="UP000054302"/>
    </source>
</evidence>
<dbReference type="PANTHER" id="PTHR47844:SF1">
    <property type="entry name" value="EXOSTOSIN-LIKE 2"/>
    <property type="match status" value="1"/>
</dbReference>
<name>A0A0D2AEP4_EXOME</name>
<dbReference type="Pfam" id="PF13641">
    <property type="entry name" value="Glyco_tranf_2_3"/>
    <property type="match status" value="1"/>
</dbReference>
<evidence type="ECO:0000256" key="7">
    <source>
        <dbReference type="ARBA" id="ARBA00023180"/>
    </source>
</evidence>
<dbReference type="OrthoDB" id="2849215at2759"/>
<dbReference type="STRING" id="212818.A0A0D2AEP4"/>
<keyword evidence="7" id="KW-0325">Glycoprotein</keyword>
<dbReference type="EMBL" id="KN847520">
    <property type="protein sequence ID" value="KIV97388.1"/>
    <property type="molecule type" value="Genomic_DNA"/>
</dbReference>
<keyword evidence="2" id="KW-0328">Glycosyltransferase</keyword>
<keyword evidence="3" id="KW-0808">Transferase</keyword>
<proteinExistence type="predicted"/>
<dbReference type="Proteomes" id="UP000054302">
    <property type="component" value="Unassembled WGS sequence"/>
</dbReference>
<accession>A0A0D2AEP4</accession>
<dbReference type="RefSeq" id="XP_016228962.1">
    <property type="nucleotide sequence ID" value="XM_016365313.1"/>
</dbReference>